<name>A0A7R9KYZ0_9ACAR</name>
<sequence>MGIDCGKLNHPFYEDMVIRDRTYAIYQLYSSHELSSVHRHLSSLSIDYIVLEANYCYSRSGKCRLNDIWKVEDFRRLGRNHYRQQESQQSETLICDRLFAHPKPFFRRHKLWSIVALVERNVNPWKRSMHAMLRLRDREDEDIGSEPLVMTSATLSQSLFSGSLNLNPNLQYLCFT</sequence>
<protein>
    <submittedName>
        <fullName evidence="8">Uncharacterized protein</fullName>
    </submittedName>
</protein>
<dbReference type="AlphaFoldDB" id="A0A7R9KYZ0"/>
<keyword evidence="4" id="KW-0808">Transferase</keyword>
<dbReference type="EMBL" id="OC864925">
    <property type="protein sequence ID" value="CAD7632048.1"/>
    <property type="molecule type" value="Genomic_DNA"/>
</dbReference>
<evidence type="ECO:0000256" key="5">
    <source>
        <dbReference type="ARBA" id="ARBA00022692"/>
    </source>
</evidence>
<organism evidence="8">
    <name type="scientific">Medioppia subpectinata</name>
    <dbReference type="NCBI Taxonomy" id="1979941"/>
    <lineage>
        <taxon>Eukaryota</taxon>
        <taxon>Metazoa</taxon>
        <taxon>Ecdysozoa</taxon>
        <taxon>Arthropoda</taxon>
        <taxon>Chelicerata</taxon>
        <taxon>Arachnida</taxon>
        <taxon>Acari</taxon>
        <taxon>Acariformes</taxon>
        <taxon>Sarcoptiformes</taxon>
        <taxon>Oribatida</taxon>
        <taxon>Brachypylina</taxon>
        <taxon>Oppioidea</taxon>
        <taxon>Oppiidae</taxon>
        <taxon>Medioppia</taxon>
    </lineage>
</organism>
<dbReference type="Proteomes" id="UP000759131">
    <property type="component" value="Unassembled WGS sequence"/>
</dbReference>
<keyword evidence="3" id="KW-0328">Glycosyltransferase</keyword>
<dbReference type="Pfam" id="PF10034">
    <property type="entry name" value="Dpy19"/>
    <property type="match status" value="1"/>
</dbReference>
<evidence type="ECO:0000256" key="4">
    <source>
        <dbReference type="ARBA" id="ARBA00022679"/>
    </source>
</evidence>
<reference evidence="8" key="1">
    <citation type="submission" date="2020-11" db="EMBL/GenBank/DDBJ databases">
        <authorList>
            <person name="Tran Van P."/>
        </authorList>
    </citation>
    <scope>NUCLEOTIDE SEQUENCE</scope>
</reference>
<dbReference type="InterPro" id="IPR018732">
    <property type="entry name" value="Dpy-19/Dpy-19-like"/>
</dbReference>
<evidence type="ECO:0000256" key="1">
    <source>
        <dbReference type="ARBA" id="ARBA00004141"/>
    </source>
</evidence>
<evidence type="ECO:0000313" key="8">
    <source>
        <dbReference type="EMBL" id="CAD7632048.1"/>
    </source>
</evidence>
<evidence type="ECO:0000313" key="9">
    <source>
        <dbReference type="Proteomes" id="UP000759131"/>
    </source>
</evidence>
<dbReference type="PANTHER" id="PTHR31488:SF1">
    <property type="entry name" value="C-MANNOSYLTRANSFERASE DPY19L1"/>
    <property type="match status" value="1"/>
</dbReference>
<evidence type="ECO:0000256" key="7">
    <source>
        <dbReference type="ARBA" id="ARBA00023136"/>
    </source>
</evidence>
<accession>A0A7R9KYZ0</accession>
<dbReference type="OrthoDB" id="6510770at2759"/>
<dbReference type="GO" id="GO:0005637">
    <property type="term" value="C:nuclear inner membrane"/>
    <property type="evidence" value="ECO:0007669"/>
    <property type="project" value="TreeGrafter"/>
</dbReference>
<proteinExistence type="inferred from homology"/>
<evidence type="ECO:0000256" key="6">
    <source>
        <dbReference type="ARBA" id="ARBA00022989"/>
    </source>
</evidence>
<evidence type="ECO:0000256" key="3">
    <source>
        <dbReference type="ARBA" id="ARBA00022676"/>
    </source>
</evidence>
<gene>
    <name evidence="8" type="ORF">OSB1V03_LOCUS12454</name>
</gene>
<evidence type="ECO:0000256" key="2">
    <source>
        <dbReference type="ARBA" id="ARBA00008744"/>
    </source>
</evidence>
<keyword evidence="5" id="KW-0812">Transmembrane</keyword>
<comment type="subcellular location">
    <subcellularLocation>
        <location evidence="1">Membrane</location>
        <topology evidence="1">Multi-pass membrane protein</topology>
    </subcellularLocation>
</comment>
<comment type="similarity">
    <text evidence="2">Belongs to the dpy-19 family.</text>
</comment>
<keyword evidence="6" id="KW-1133">Transmembrane helix</keyword>
<keyword evidence="9" id="KW-1185">Reference proteome</keyword>
<keyword evidence="7" id="KW-0472">Membrane</keyword>
<dbReference type="PANTHER" id="PTHR31488">
    <property type="entry name" value="DPY-19-LIKE 1, LIKE (H. SAPIENS)"/>
    <property type="match status" value="1"/>
</dbReference>
<dbReference type="EMBL" id="CAJPIZ010010350">
    <property type="protein sequence ID" value="CAG2112478.1"/>
    <property type="molecule type" value="Genomic_DNA"/>
</dbReference>
<dbReference type="GO" id="GO:0000030">
    <property type="term" value="F:mannosyltransferase activity"/>
    <property type="evidence" value="ECO:0007669"/>
    <property type="project" value="TreeGrafter"/>
</dbReference>